<name>A0A4C1SLZ2_EUMVA</name>
<evidence type="ECO:0000313" key="2">
    <source>
        <dbReference type="EMBL" id="GBP02994.1"/>
    </source>
</evidence>
<feature type="region of interest" description="Disordered" evidence="1">
    <location>
        <begin position="1"/>
        <end position="31"/>
    </location>
</feature>
<comment type="caution">
    <text evidence="2">The sequence shown here is derived from an EMBL/GenBank/DDBJ whole genome shotgun (WGS) entry which is preliminary data.</text>
</comment>
<reference evidence="2 3" key="1">
    <citation type="journal article" date="2019" name="Commun. Biol.">
        <title>The bagworm genome reveals a unique fibroin gene that provides high tensile strength.</title>
        <authorList>
            <person name="Kono N."/>
            <person name="Nakamura H."/>
            <person name="Ohtoshi R."/>
            <person name="Tomita M."/>
            <person name="Numata K."/>
            <person name="Arakawa K."/>
        </authorList>
    </citation>
    <scope>NUCLEOTIDE SEQUENCE [LARGE SCALE GENOMIC DNA]</scope>
</reference>
<sequence>MFQSCNLAEDHVSRRDVENMQARSQNSSRQLRSEIVCERRVSLANLRCTRGRKNTSKDAIQEEMLTHQADLSTSRAGQPPSRRRTRHQGPTVGKLNPPLEAKYE</sequence>
<evidence type="ECO:0000256" key="1">
    <source>
        <dbReference type="SAM" id="MobiDB-lite"/>
    </source>
</evidence>
<evidence type="ECO:0000313" key="3">
    <source>
        <dbReference type="Proteomes" id="UP000299102"/>
    </source>
</evidence>
<feature type="region of interest" description="Disordered" evidence="1">
    <location>
        <begin position="53"/>
        <end position="104"/>
    </location>
</feature>
<organism evidence="2 3">
    <name type="scientific">Eumeta variegata</name>
    <name type="common">Bagworm moth</name>
    <name type="synonym">Eumeta japonica</name>
    <dbReference type="NCBI Taxonomy" id="151549"/>
    <lineage>
        <taxon>Eukaryota</taxon>
        <taxon>Metazoa</taxon>
        <taxon>Ecdysozoa</taxon>
        <taxon>Arthropoda</taxon>
        <taxon>Hexapoda</taxon>
        <taxon>Insecta</taxon>
        <taxon>Pterygota</taxon>
        <taxon>Neoptera</taxon>
        <taxon>Endopterygota</taxon>
        <taxon>Lepidoptera</taxon>
        <taxon>Glossata</taxon>
        <taxon>Ditrysia</taxon>
        <taxon>Tineoidea</taxon>
        <taxon>Psychidae</taxon>
        <taxon>Oiketicinae</taxon>
        <taxon>Eumeta</taxon>
    </lineage>
</organism>
<accession>A0A4C1SLZ2</accession>
<proteinExistence type="predicted"/>
<protein>
    <submittedName>
        <fullName evidence="2">Uncharacterized protein</fullName>
    </submittedName>
</protein>
<gene>
    <name evidence="2" type="ORF">EVAR_101550_1</name>
</gene>
<feature type="compositionally biased region" description="Basic and acidic residues" evidence="1">
    <location>
        <begin position="8"/>
        <end position="18"/>
    </location>
</feature>
<keyword evidence="3" id="KW-1185">Reference proteome</keyword>
<dbReference type="AlphaFoldDB" id="A0A4C1SLZ2"/>
<feature type="compositionally biased region" description="Polar residues" evidence="1">
    <location>
        <begin position="21"/>
        <end position="30"/>
    </location>
</feature>
<dbReference type="EMBL" id="BGZK01003612">
    <property type="protein sequence ID" value="GBP02994.1"/>
    <property type="molecule type" value="Genomic_DNA"/>
</dbReference>
<dbReference type="Proteomes" id="UP000299102">
    <property type="component" value="Unassembled WGS sequence"/>
</dbReference>